<evidence type="ECO:0000313" key="2">
    <source>
        <dbReference type="EMBL" id="STR45634.1"/>
    </source>
</evidence>
<dbReference type="RefSeq" id="WP_115229871.1">
    <property type="nucleotide sequence ID" value="NZ_CAWOLO010000004.1"/>
</dbReference>
<organism evidence="2 4">
    <name type="scientific">Iodobacter fluviatilis</name>
    <dbReference type="NCBI Taxonomy" id="537"/>
    <lineage>
        <taxon>Bacteria</taxon>
        <taxon>Pseudomonadati</taxon>
        <taxon>Pseudomonadota</taxon>
        <taxon>Betaproteobacteria</taxon>
        <taxon>Neisseriales</taxon>
        <taxon>Chitinibacteraceae</taxon>
        <taxon>Iodobacter</taxon>
    </lineage>
</organism>
<gene>
    <name evidence="3" type="ORF">EV682_104308</name>
    <name evidence="2" type="ORF">NCTC11159_04214</name>
</gene>
<dbReference type="AlphaFoldDB" id="A0A377SUB0"/>
<evidence type="ECO:0000313" key="5">
    <source>
        <dbReference type="Proteomes" id="UP000295794"/>
    </source>
</evidence>
<evidence type="ECO:0008006" key="6">
    <source>
        <dbReference type="Google" id="ProtNLM"/>
    </source>
</evidence>
<dbReference type="Proteomes" id="UP000295794">
    <property type="component" value="Unassembled WGS sequence"/>
</dbReference>
<dbReference type="OrthoDB" id="4762924at2"/>
<reference evidence="2 4" key="1">
    <citation type="submission" date="2018-06" db="EMBL/GenBank/DDBJ databases">
        <authorList>
            <consortium name="Pathogen Informatics"/>
            <person name="Doyle S."/>
        </authorList>
    </citation>
    <scope>NUCLEOTIDE SEQUENCE [LARGE SCALE GENOMIC DNA]</scope>
    <source>
        <strain evidence="2 4">NCTC11159</strain>
    </source>
</reference>
<feature type="signal peptide" evidence="1">
    <location>
        <begin position="1"/>
        <end position="19"/>
    </location>
</feature>
<protein>
    <recommendedName>
        <fullName evidence="6">DUF4440 domain-containing protein</fullName>
    </recommendedName>
</protein>
<evidence type="ECO:0000313" key="4">
    <source>
        <dbReference type="Proteomes" id="UP000255108"/>
    </source>
</evidence>
<dbReference type="Proteomes" id="UP000255108">
    <property type="component" value="Unassembled WGS sequence"/>
</dbReference>
<keyword evidence="1" id="KW-0732">Signal</keyword>
<dbReference type="EMBL" id="SMBT01000004">
    <property type="protein sequence ID" value="TCU88134.1"/>
    <property type="molecule type" value="Genomic_DNA"/>
</dbReference>
<feature type="chain" id="PRO_5016854801" description="DUF4440 domain-containing protein" evidence="1">
    <location>
        <begin position="20"/>
        <end position="139"/>
    </location>
</feature>
<proteinExistence type="predicted"/>
<accession>A0A377SUB0</accession>
<evidence type="ECO:0000256" key="1">
    <source>
        <dbReference type="SAM" id="SignalP"/>
    </source>
</evidence>
<evidence type="ECO:0000313" key="3">
    <source>
        <dbReference type="EMBL" id="TCU88134.1"/>
    </source>
</evidence>
<dbReference type="EMBL" id="UGHR01000004">
    <property type="protein sequence ID" value="STR45634.1"/>
    <property type="molecule type" value="Genomic_DNA"/>
</dbReference>
<keyword evidence="5" id="KW-1185">Reference proteome</keyword>
<reference evidence="3 5" key="2">
    <citation type="submission" date="2019-03" db="EMBL/GenBank/DDBJ databases">
        <title>Genomic Encyclopedia of Type Strains, Phase IV (KMG-IV): sequencing the most valuable type-strain genomes for metagenomic binning, comparative biology and taxonomic classification.</title>
        <authorList>
            <person name="Goeker M."/>
        </authorList>
    </citation>
    <scope>NUCLEOTIDE SEQUENCE [LARGE SCALE GENOMIC DNA]</scope>
    <source>
        <strain evidence="3 5">DSM 3764</strain>
    </source>
</reference>
<sequence>MKLFALLLIGILYSPLSQAQSTEGLDKLSNPLVKSAVKAMSDNDRESWMKLFSPKAVISDDGKEREFIQWSDSEIFGRLRAYIVLGKSRGYFKRIDKEDNQGLSIYGFFHTDRWGEFNTYMHFKIENNQIIRLDVGQIK</sequence>
<name>A0A377SUB0_9NEIS</name>